<evidence type="ECO:0000259" key="2">
    <source>
        <dbReference type="Pfam" id="PF03413"/>
    </source>
</evidence>
<dbReference type="EMBL" id="JBHSGU010000002">
    <property type="protein sequence ID" value="MFC4700190.1"/>
    <property type="molecule type" value="Genomic_DNA"/>
</dbReference>
<dbReference type="RefSeq" id="WP_382407394.1">
    <property type="nucleotide sequence ID" value="NZ_JBHSGU010000002.1"/>
</dbReference>
<evidence type="ECO:0000256" key="1">
    <source>
        <dbReference type="SAM" id="Phobius"/>
    </source>
</evidence>
<feature type="transmembrane region" description="Helical" evidence="1">
    <location>
        <begin position="133"/>
        <end position="161"/>
    </location>
</feature>
<gene>
    <name evidence="3" type="ORF">ACFO4O_08490</name>
</gene>
<dbReference type="InterPro" id="IPR005625">
    <property type="entry name" value="PepSY-ass_TM"/>
</dbReference>
<proteinExistence type="predicted"/>
<dbReference type="InterPro" id="IPR025711">
    <property type="entry name" value="PepSY"/>
</dbReference>
<reference evidence="4" key="1">
    <citation type="journal article" date="2019" name="Int. J. Syst. Evol. Microbiol.">
        <title>The Global Catalogue of Microorganisms (GCM) 10K type strain sequencing project: providing services to taxonomists for standard genome sequencing and annotation.</title>
        <authorList>
            <consortium name="The Broad Institute Genomics Platform"/>
            <consortium name="The Broad Institute Genome Sequencing Center for Infectious Disease"/>
            <person name="Wu L."/>
            <person name="Ma J."/>
        </authorList>
    </citation>
    <scope>NUCLEOTIDE SEQUENCE [LARGE SCALE GENOMIC DNA]</scope>
    <source>
        <strain evidence="4">KACC 12507</strain>
    </source>
</reference>
<evidence type="ECO:0000313" key="3">
    <source>
        <dbReference type="EMBL" id="MFC4700190.1"/>
    </source>
</evidence>
<dbReference type="Proteomes" id="UP001595897">
    <property type="component" value="Unassembled WGS sequence"/>
</dbReference>
<dbReference type="PANTHER" id="PTHR34219">
    <property type="entry name" value="IRON-REGULATED INNER MEMBRANE PROTEIN-RELATED"/>
    <property type="match status" value="1"/>
</dbReference>
<feature type="transmembrane region" description="Helical" evidence="1">
    <location>
        <begin position="12"/>
        <end position="32"/>
    </location>
</feature>
<evidence type="ECO:0000313" key="4">
    <source>
        <dbReference type="Proteomes" id="UP001595897"/>
    </source>
</evidence>
<dbReference type="PANTHER" id="PTHR34219:SF8">
    <property type="entry name" value="PEPSY DOMAIN-CONTAINING PROTEIN"/>
    <property type="match status" value="1"/>
</dbReference>
<protein>
    <submittedName>
        <fullName evidence="3">PepSY-associated TM helix domain-containing protein</fullName>
    </submittedName>
</protein>
<comment type="caution">
    <text evidence="3">The sequence shown here is derived from an EMBL/GenBank/DDBJ whole genome shotgun (WGS) entry which is preliminary data.</text>
</comment>
<keyword evidence="1" id="KW-0812">Transmembrane</keyword>
<feature type="transmembrane region" description="Helical" evidence="1">
    <location>
        <begin position="326"/>
        <end position="351"/>
    </location>
</feature>
<keyword evidence="1" id="KW-0472">Membrane</keyword>
<keyword evidence="1" id="KW-1133">Transmembrane helix</keyword>
<organism evidence="3 4">
    <name type="scientific">Glaciecola siphonariae</name>
    <dbReference type="NCBI Taxonomy" id="521012"/>
    <lineage>
        <taxon>Bacteria</taxon>
        <taxon>Pseudomonadati</taxon>
        <taxon>Pseudomonadota</taxon>
        <taxon>Gammaproteobacteria</taxon>
        <taxon>Alteromonadales</taxon>
        <taxon>Alteromonadaceae</taxon>
        <taxon>Glaciecola</taxon>
    </lineage>
</organism>
<accession>A0ABV9LWH7</accession>
<feature type="transmembrane region" description="Helical" evidence="1">
    <location>
        <begin position="187"/>
        <end position="206"/>
    </location>
</feature>
<sequence length="369" mass="42245">MRKRLFKWHSLLAIWLMLPVLIVSLTGSVLVFKVEIDSALRPHHMVVTPDASSQRLSIDQLMSTITEKHPDYVLSGWELFDDKARSDTAYVIKKHSDTWFKIYIDQYSGQILSAPQTMEHYITDWLLELHYAFLLHFNGTVIGALVGLVMLFLGISGIILYRKFWQKIFTLRWAAAKRILFSDVHKLIGIITSPIFILISFTGVYWNVSIILHEVIEHGFEPEHPAISAPYHNADISFEQLRQHNGKLINSFEATYLAIPNEPGMHITFFGDVDTSNPFLSQYASAITYDKDSGELISSYDIREQGVLAKFDDSTRKLHFGYFAGIWSKIVWCVVGLAPVLLSVSGLVMYLMRKSPTKRRRAYQQAVQQ</sequence>
<dbReference type="Pfam" id="PF03929">
    <property type="entry name" value="PepSY_TM"/>
    <property type="match status" value="1"/>
</dbReference>
<dbReference type="Pfam" id="PF03413">
    <property type="entry name" value="PepSY"/>
    <property type="match status" value="1"/>
</dbReference>
<feature type="domain" description="PepSY" evidence="2">
    <location>
        <begin position="56"/>
        <end position="113"/>
    </location>
</feature>
<keyword evidence="4" id="KW-1185">Reference proteome</keyword>
<name>A0ABV9LWH7_9ALTE</name>